<feature type="region of interest" description="Disordered" evidence="14">
    <location>
        <begin position="90"/>
        <end position="109"/>
    </location>
</feature>
<evidence type="ECO:0000256" key="6">
    <source>
        <dbReference type="ARBA" id="ARBA00022833"/>
    </source>
</evidence>
<keyword evidence="7" id="KW-0832">Ubl conjugation</keyword>
<dbReference type="AlphaFoldDB" id="A0A6A5U521"/>
<evidence type="ECO:0000256" key="4">
    <source>
        <dbReference type="ARBA" id="ARBA00022723"/>
    </source>
</evidence>
<dbReference type="SUPFAM" id="SSF144232">
    <property type="entry name" value="HIT/MYND zinc finger-like"/>
    <property type="match status" value="1"/>
</dbReference>
<evidence type="ECO:0000256" key="3">
    <source>
        <dbReference type="ARBA" id="ARBA00022553"/>
    </source>
</evidence>
<evidence type="ECO:0000313" key="17">
    <source>
        <dbReference type="Proteomes" id="UP000800035"/>
    </source>
</evidence>
<dbReference type="OrthoDB" id="272357at2759"/>
<dbReference type="EMBL" id="ML976992">
    <property type="protein sequence ID" value="KAF1956217.1"/>
    <property type="molecule type" value="Genomic_DNA"/>
</dbReference>
<keyword evidence="4" id="KW-0479">Metal-binding</keyword>
<keyword evidence="6" id="KW-0862">Zinc</keyword>
<dbReference type="PANTHER" id="PTHR13483">
    <property type="entry name" value="BOX C_D SNORNA PROTEIN 1-RELATED"/>
    <property type="match status" value="1"/>
</dbReference>
<dbReference type="PROSITE" id="PS51083">
    <property type="entry name" value="ZF_HIT"/>
    <property type="match status" value="1"/>
</dbReference>
<feature type="region of interest" description="Disordered" evidence="14">
    <location>
        <begin position="192"/>
        <end position="265"/>
    </location>
</feature>
<keyword evidence="1" id="KW-1017">Isopeptide bond</keyword>
<proteinExistence type="inferred from homology"/>
<keyword evidence="5 13" id="KW-0863">Zinc-finger</keyword>
<keyword evidence="17" id="KW-1185">Reference proteome</keyword>
<feature type="domain" description="HIT-type" evidence="15">
    <location>
        <begin position="11"/>
        <end position="45"/>
    </location>
</feature>
<dbReference type="GO" id="GO:0048254">
    <property type="term" value="P:snoRNA localization"/>
    <property type="evidence" value="ECO:0007669"/>
    <property type="project" value="TreeGrafter"/>
</dbReference>
<dbReference type="Gene3D" id="3.30.60.190">
    <property type="match status" value="1"/>
</dbReference>
<evidence type="ECO:0000256" key="7">
    <source>
        <dbReference type="ARBA" id="ARBA00022843"/>
    </source>
</evidence>
<dbReference type="GO" id="GO:0000463">
    <property type="term" value="P:maturation of LSU-rRNA from tricistronic rRNA transcript (SSU-rRNA, 5.8S rRNA, LSU-rRNA)"/>
    <property type="evidence" value="ECO:0007669"/>
    <property type="project" value="TreeGrafter"/>
</dbReference>
<dbReference type="Pfam" id="PF25790">
    <property type="entry name" value="BCD1"/>
    <property type="match status" value="1"/>
</dbReference>
<evidence type="ECO:0000256" key="8">
    <source>
        <dbReference type="ARBA" id="ARBA00049598"/>
    </source>
</evidence>
<keyword evidence="2" id="KW-0690">Ribosome biogenesis</keyword>
<dbReference type="PANTHER" id="PTHR13483:SF11">
    <property type="entry name" value="ZINC FINGER HIT DOMAIN-CONTAINING PROTEIN 3"/>
    <property type="match status" value="1"/>
</dbReference>
<keyword evidence="3" id="KW-0597">Phosphoprotein</keyword>
<dbReference type="InterPro" id="IPR057721">
    <property type="entry name" value="BCD1_alpha/beta"/>
</dbReference>
<comment type="subunit">
    <text evidence="10">Interacts with FBL, SNU13, NOP58, NUFIP1, RUVBL1, RUVBL2 and TAF9. Interacts (via HIT-type zinc finger) with the RUVBL1/RUVBL2 complex in the presence of ADP.</text>
</comment>
<organism evidence="16 17">
    <name type="scientific">Byssothecium circinans</name>
    <dbReference type="NCBI Taxonomy" id="147558"/>
    <lineage>
        <taxon>Eukaryota</taxon>
        <taxon>Fungi</taxon>
        <taxon>Dikarya</taxon>
        <taxon>Ascomycota</taxon>
        <taxon>Pezizomycotina</taxon>
        <taxon>Dothideomycetes</taxon>
        <taxon>Pleosporomycetidae</taxon>
        <taxon>Pleosporales</taxon>
        <taxon>Massarineae</taxon>
        <taxon>Massarinaceae</taxon>
        <taxon>Byssothecium</taxon>
    </lineage>
</organism>
<evidence type="ECO:0000256" key="10">
    <source>
        <dbReference type="ARBA" id="ARBA00061949"/>
    </source>
</evidence>
<dbReference type="GO" id="GO:0000492">
    <property type="term" value="P:box C/D snoRNP assembly"/>
    <property type="evidence" value="ECO:0007669"/>
    <property type="project" value="TreeGrafter"/>
</dbReference>
<evidence type="ECO:0000256" key="9">
    <source>
        <dbReference type="ARBA" id="ARBA00049654"/>
    </source>
</evidence>
<accession>A0A6A5U521</accession>
<dbReference type="GO" id="GO:0005634">
    <property type="term" value="C:nucleus"/>
    <property type="evidence" value="ECO:0007669"/>
    <property type="project" value="TreeGrafter"/>
</dbReference>
<evidence type="ECO:0000259" key="15">
    <source>
        <dbReference type="PROSITE" id="PS51083"/>
    </source>
</evidence>
<evidence type="ECO:0000313" key="16">
    <source>
        <dbReference type="EMBL" id="KAF1956217.1"/>
    </source>
</evidence>
<evidence type="ECO:0000256" key="5">
    <source>
        <dbReference type="ARBA" id="ARBA00022771"/>
    </source>
</evidence>
<dbReference type="Pfam" id="PF04438">
    <property type="entry name" value="zf-HIT"/>
    <property type="match status" value="1"/>
</dbReference>
<comment type="similarity">
    <text evidence="9">Belongs to the BCD1 family.</text>
</comment>
<protein>
    <recommendedName>
        <fullName evidence="11">Box C/D snoRNA protein 1</fullName>
    </recommendedName>
    <alternativeName>
        <fullName evidence="12">Zinc finger HIT domain-containing protein 6</fullName>
    </alternativeName>
</protein>
<feature type="compositionally biased region" description="Basic and acidic residues" evidence="14">
    <location>
        <begin position="240"/>
        <end position="253"/>
    </location>
</feature>
<dbReference type="FunFam" id="3.30.60.190:FF:000001">
    <property type="entry name" value="box C/D snoRNA protein 1"/>
    <property type="match status" value="1"/>
</dbReference>
<name>A0A6A5U521_9PLEO</name>
<dbReference type="GO" id="GO:0070761">
    <property type="term" value="C:pre-snoRNP complex"/>
    <property type="evidence" value="ECO:0007669"/>
    <property type="project" value="TreeGrafter"/>
</dbReference>
<dbReference type="InterPro" id="IPR007529">
    <property type="entry name" value="Znf_HIT"/>
</dbReference>
<evidence type="ECO:0000256" key="14">
    <source>
        <dbReference type="SAM" id="MobiDB-lite"/>
    </source>
</evidence>
<dbReference type="Proteomes" id="UP000800035">
    <property type="component" value="Unassembled WGS sequence"/>
</dbReference>
<feature type="compositionally biased region" description="Polar residues" evidence="14">
    <location>
        <begin position="90"/>
        <end position="104"/>
    </location>
</feature>
<comment type="function">
    <text evidence="8">Required for box C/D snoRNAs accumulation involved in snoRNA processing, snoRNA transport to the nucleolus and ribosome biogenesis.</text>
</comment>
<evidence type="ECO:0000256" key="13">
    <source>
        <dbReference type="PROSITE-ProRule" id="PRU00453"/>
    </source>
</evidence>
<evidence type="ECO:0000256" key="1">
    <source>
        <dbReference type="ARBA" id="ARBA00022499"/>
    </source>
</evidence>
<evidence type="ECO:0000256" key="2">
    <source>
        <dbReference type="ARBA" id="ARBA00022517"/>
    </source>
</evidence>
<dbReference type="CDD" id="cd23023">
    <property type="entry name" value="zf-HIT_BCD1"/>
    <property type="match status" value="1"/>
</dbReference>
<evidence type="ECO:0000256" key="12">
    <source>
        <dbReference type="ARBA" id="ARBA00077531"/>
    </source>
</evidence>
<feature type="compositionally biased region" description="Basic and acidic residues" evidence="14">
    <location>
        <begin position="210"/>
        <end position="231"/>
    </location>
</feature>
<dbReference type="InterPro" id="IPR051639">
    <property type="entry name" value="BCD1"/>
</dbReference>
<dbReference type="GO" id="GO:0008270">
    <property type="term" value="F:zinc ion binding"/>
    <property type="evidence" value="ECO:0007669"/>
    <property type="project" value="UniProtKB-UniRule"/>
</dbReference>
<reference evidence="16" key="1">
    <citation type="journal article" date="2020" name="Stud. Mycol.">
        <title>101 Dothideomycetes genomes: a test case for predicting lifestyles and emergence of pathogens.</title>
        <authorList>
            <person name="Haridas S."/>
            <person name="Albert R."/>
            <person name="Binder M."/>
            <person name="Bloem J."/>
            <person name="Labutti K."/>
            <person name="Salamov A."/>
            <person name="Andreopoulos B."/>
            <person name="Baker S."/>
            <person name="Barry K."/>
            <person name="Bills G."/>
            <person name="Bluhm B."/>
            <person name="Cannon C."/>
            <person name="Castanera R."/>
            <person name="Culley D."/>
            <person name="Daum C."/>
            <person name="Ezra D."/>
            <person name="Gonzalez J."/>
            <person name="Henrissat B."/>
            <person name="Kuo A."/>
            <person name="Liang C."/>
            <person name="Lipzen A."/>
            <person name="Lutzoni F."/>
            <person name="Magnuson J."/>
            <person name="Mondo S."/>
            <person name="Nolan M."/>
            <person name="Ohm R."/>
            <person name="Pangilinan J."/>
            <person name="Park H.-J."/>
            <person name="Ramirez L."/>
            <person name="Alfaro M."/>
            <person name="Sun H."/>
            <person name="Tritt A."/>
            <person name="Yoshinaga Y."/>
            <person name="Zwiers L.-H."/>
            <person name="Turgeon B."/>
            <person name="Goodwin S."/>
            <person name="Spatafora J."/>
            <person name="Crous P."/>
            <person name="Grigoriev I."/>
        </authorList>
    </citation>
    <scope>NUCLEOTIDE SEQUENCE</scope>
    <source>
        <strain evidence="16">CBS 675.92</strain>
    </source>
</reference>
<gene>
    <name evidence="16" type="ORF">CC80DRAFT_492482</name>
</gene>
<evidence type="ECO:0000256" key="11">
    <source>
        <dbReference type="ARBA" id="ARBA00068630"/>
    </source>
</evidence>
<sequence>MADDTLLSDLCSICNTAKFKYRCPGCAARTCSLPCYKRHQQWAQCNGKRDPAKFVKKSRLETPAGIDHDFNFLTTIERGLEKAARSVESTSIGTASDIRQNPHTGSRRVADQHLAATGVTIIRAPKGLSRQKNNKTSRTKKGNITWTVEWIRDDGTCILNQSSEVVPLLQLSPYRPEPSAKKRKFKTEELPATTAPIGHDAPLSPVVQDGESRKEEQSKKLRLPNTERSRVDFNNGGTVTERDGTKVADHDDSSPSLHGPTPEPVPSKYDFFLLRPRTSSSRRVLIPLDPFLPLADCLRGRTVLEFPTIYVFTSSATPPPEDFMLEDEYIKQESEDQKEFEDVVKHLNPETLRALRNDDEGNKAGEELDSKKILDVLKRDIGAGL</sequence>